<evidence type="ECO:0000256" key="1">
    <source>
        <dbReference type="ARBA" id="ARBA00006484"/>
    </source>
</evidence>
<dbReference type="AlphaFoldDB" id="A0A6A7AMP0"/>
<dbReference type="GO" id="GO:0016491">
    <property type="term" value="F:oxidoreductase activity"/>
    <property type="evidence" value="ECO:0007669"/>
    <property type="project" value="UniProtKB-KW"/>
</dbReference>
<sequence length="342" mass="37596">MVGSKDLQPSTAKFLNVFIDNQFYAKPQWPAPDTDLSGKTAIITGGNTGLGYETASQLLDLKLTHLILAVRAPEKGNAAATSLLTLHPGATIEVWPLDLSSYESIRAFTRRAATLPKLDMALLNAGILNFEFRLNPSTHHEEMFQINYLSTALLALLLLPILKAKHAPNSPPARLTIVNAALSLVATFPTRTSTPKIFTALDDPHNFNRDETYNTSKLLAHMFLWKIADEVSADDVIVNLADPAWVKGTQLARESTGLVRWGLKLFELCGRTKRVGAACFVHALVGAGREGHGAFLMSWRVHPFAAMLYTDEGKGVIERVWEETMGEFEFAGVRDMVGRLRG</sequence>
<dbReference type="Gene3D" id="3.40.50.720">
    <property type="entry name" value="NAD(P)-binding Rossmann-like Domain"/>
    <property type="match status" value="1"/>
</dbReference>
<dbReference type="SUPFAM" id="SSF51735">
    <property type="entry name" value="NAD(P)-binding Rossmann-fold domains"/>
    <property type="match status" value="1"/>
</dbReference>
<keyword evidence="5" id="KW-1185">Reference proteome</keyword>
<dbReference type="Proteomes" id="UP000799424">
    <property type="component" value="Unassembled WGS sequence"/>
</dbReference>
<organism evidence="4 5">
    <name type="scientific">Ophiobolus disseminans</name>
    <dbReference type="NCBI Taxonomy" id="1469910"/>
    <lineage>
        <taxon>Eukaryota</taxon>
        <taxon>Fungi</taxon>
        <taxon>Dikarya</taxon>
        <taxon>Ascomycota</taxon>
        <taxon>Pezizomycotina</taxon>
        <taxon>Dothideomycetes</taxon>
        <taxon>Pleosporomycetidae</taxon>
        <taxon>Pleosporales</taxon>
        <taxon>Pleosporineae</taxon>
        <taxon>Phaeosphaeriaceae</taxon>
        <taxon>Ophiobolus</taxon>
    </lineage>
</organism>
<reference evidence="4" key="1">
    <citation type="journal article" date="2020" name="Stud. Mycol.">
        <title>101 Dothideomycetes genomes: a test case for predicting lifestyles and emergence of pathogens.</title>
        <authorList>
            <person name="Haridas S."/>
            <person name="Albert R."/>
            <person name="Binder M."/>
            <person name="Bloem J."/>
            <person name="Labutti K."/>
            <person name="Salamov A."/>
            <person name="Andreopoulos B."/>
            <person name="Baker S."/>
            <person name="Barry K."/>
            <person name="Bills G."/>
            <person name="Bluhm B."/>
            <person name="Cannon C."/>
            <person name="Castanera R."/>
            <person name="Culley D."/>
            <person name="Daum C."/>
            <person name="Ezra D."/>
            <person name="Gonzalez J."/>
            <person name="Henrissat B."/>
            <person name="Kuo A."/>
            <person name="Liang C."/>
            <person name="Lipzen A."/>
            <person name="Lutzoni F."/>
            <person name="Magnuson J."/>
            <person name="Mondo S."/>
            <person name="Nolan M."/>
            <person name="Ohm R."/>
            <person name="Pangilinan J."/>
            <person name="Park H.-J."/>
            <person name="Ramirez L."/>
            <person name="Alfaro M."/>
            <person name="Sun H."/>
            <person name="Tritt A."/>
            <person name="Yoshinaga Y."/>
            <person name="Zwiers L.-H."/>
            <person name="Turgeon B."/>
            <person name="Goodwin S."/>
            <person name="Spatafora J."/>
            <person name="Crous P."/>
            <person name="Grigoriev I."/>
        </authorList>
    </citation>
    <scope>NUCLEOTIDE SEQUENCE</scope>
    <source>
        <strain evidence="4">CBS 113818</strain>
    </source>
</reference>
<protein>
    <submittedName>
        <fullName evidence="4">NAD(P)-binding protein</fullName>
    </submittedName>
</protein>
<dbReference type="Pfam" id="PF00106">
    <property type="entry name" value="adh_short"/>
    <property type="match status" value="1"/>
</dbReference>
<evidence type="ECO:0000313" key="5">
    <source>
        <dbReference type="Proteomes" id="UP000799424"/>
    </source>
</evidence>
<accession>A0A6A7AMP0</accession>
<proteinExistence type="inferred from homology"/>
<dbReference type="InterPro" id="IPR002347">
    <property type="entry name" value="SDR_fam"/>
</dbReference>
<evidence type="ECO:0000256" key="3">
    <source>
        <dbReference type="ARBA" id="ARBA00023002"/>
    </source>
</evidence>
<dbReference type="PANTHER" id="PTHR24320:SF252">
    <property type="entry name" value="DEHYDROGENASE_REDUCTASE FAMILY PROTEIN, PUTATIVE (AFU_ORTHOLOGUE AFUA_3G08550)-RELATED"/>
    <property type="match status" value="1"/>
</dbReference>
<keyword evidence="3" id="KW-0560">Oxidoreductase</keyword>
<evidence type="ECO:0000256" key="2">
    <source>
        <dbReference type="ARBA" id="ARBA00022857"/>
    </source>
</evidence>
<dbReference type="EMBL" id="MU006216">
    <property type="protein sequence ID" value="KAF2833887.1"/>
    <property type="molecule type" value="Genomic_DNA"/>
</dbReference>
<gene>
    <name evidence="4" type="ORF">CC86DRAFT_278983</name>
</gene>
<keyword evidence="2" id="KW-0521">NADP</keyword>
<dbReference type="InterPro" id="IPR036291">
    <property type="entry name" value="NAD(P)-bd_dom_sf"/>
</dbReference>
<dbReference type="OrthoDB" id="542013at2759"/>
<name>A0A6A7AMP0_9PLEO</name>
<comment type="similarity">
    <text evidence="1">Belongs to the short-chain dehydrogenases/reductases (SDR) family.</text>
</comment>
<dbReference type="PRINTS" id="PR00081">
    <property type="entry name" value="GDHRDH"/>
</dbReference>
<evidence type="ECO:0000313" key="4">
    <source>
        <dbReference type="EMBL" id="KAF2833887.1"/>
    </source>
</evidence>
<dbReference type="PANTHER" id="PTHR24320">
    <property type="entry name" value="RETINOL DEHYDROGENASE"/>
    <property type="match status" value="1"/>
</dbReference>